<gene>
    <name evidence="3" type="ORF">KFL_001450040</name>
</gene>
<keyword evidence="2" id="KW-0812">Transmembrane</keyword>
<dbReference type="AlphaFoldDB" id="A0A1Y1I2E1"/>
<name>A0A1Y1I2E1_KLENI</name>
<keyword evidence="2" id="KW-0472">Membrane</keyword>
<feature type="coiled-coil region" evidence="1">
    <location>
        <begin position="166"/>
        <end position="193"/>
    </location>
</feature>
<dbReference type="Proteomes" id="UP000054558">
    <property type="component" value="Unassembled WGS sequence"/>
</dbReference>
<evidence type="ECO:0000256" key="1">
    <source>
        <dbReference type="SAM" id="Coils"/>
    </source>
</evidence>
<keyword evidence="4" id="KW-1185">Reference proteome</keyword>
<feature type="transmembrane region" description="Helical" evidence="2">
    <location>
        <begin position="88"/>
        <end position="107"/>
    </location>
</feature>
<reference evidence="3 4" key="1">
    <citation type="journal article" date="2014" name="Nat. Commun.">
        <title>Klebsormidium flaccidum genome reveals primary factors for plant terrestrial adaptation.</title>
        <authorList>
            <person name="Hori K."/>
            <person name="Maruyama F."/>
            <person name="Fujisawa T."/>
            <person name="Togashi T."/>
            <person name="Yamamoto N."/>
            <person name="Seo M."/>
            <person name="Sato S."/>
            <person name="Yamada T."/>
            <person name="Mori H."/>
            <person name="Tajima N."/>
            <person name="Moriyama T."/>
            <person name="Ikeuchi M."/>
            <person name="Watanabe M."/>
            <person name="Wada H."/>
            <person name="Kobayashi K."/>
            <person name="Saito M."/>
            <person name="Masuda T."/>
            <person name="Sasaki-Sekimoto Y."/>
            <person name="Mashiguchi K."/>
            <person name="Awai K."/>
            <person name="Shimojima M."/>
            <person name="Masuda S."/>
            <person name="Iwai M."/>
            <person name="Nobusawa T."/>
            <person name="Narise T."/>
            <person name="Kondo S."/>
            <person name="Saito H."/>
            <person name="Sato R."/>
            <person name="Murakawa M."/>
            <person name="Ihara Y."/>
            <person name="Oshima-Yamada Y."/>
            <person name="Ohtaka K."/>
            <person name="Satoh M."/>
            <person name="Sonobe K."/>
            <person name="Ishii M."/>
            <person name="Ohtani R."/>
            <person name="Kanamori-Sato M."/>
            <person name="Honoki R."/>
            <person name="Miyazaki D."/>
            <person name="Mochizuki H."/>
            <person name="Umetsu J."/>
            <person name="Higashi K."/>
            <person name="Shibata D."/>
            <person name="Kamiya Y."/>
            <person name="Sato N."/>
            <person name="Nakamura Y."/>
            <person name="Tabata S."/>
            <person name="Ida S."/>
            <person name="Kurokawa K."/>
            <person name="Ohta H."/>
        </authorList>
    </citation>
    <scope>NUCLEOTIDE SEQUENCE [LARGE SCALE GENOMIC DNA]</scope>
    <source>
        <strain evidence="3 4">NIES-2285</strain>
    </source>
</reference>
<keyword evidence="1" id="KW-0175">Coiled coil</keyword>
<evidence type="ECO:0000313" key="4">
    <source>
        <dbReference type="Proteomes" id="UP000054558"/>
    </source>
</evidence>
<keyword evidence="2" id="KW-1133">Transmembrane helix</keyword>
<dbReference type="EMBL" id="DF237094">
    <property type="protein sequence ID" value="GAQ83351.1"/>
    <property type="molecule type" value="Genomic_DNA"/>
</dbReference>
<evidence type="ECO:0000256" key="2">
    <source>
        <dbReference type="SAM" id="Phobius"/>
    </source>
</evidence>
<sequence>MEAFRYHYTQNREVFNVVAQGLQEDQQANDRFKDICVEMKDKAQANKDDINTKLKKTLKEARKQKGRTTFFDRVETTMTMGGSITTGATGAFAALAGIGIGVAGVSAVILADAAGGCGAFSLIFAVLAIVMLSKKRAARKLNEAKLKEADEFREVLEQMEPLIEALMAFEGLMSDLRMEIQRLMNEVGKFETAREHEIDVSTLRLMMDRSDLIYRDFSDFHAAATLAKRSIEEALDECQRFGS</sequence>
<accession>A0A1Y1I2E1</accession>
<evidence type="ECO:0000313" key="3">
    <source>
        <dbReference type="EMBL" id="GAQ83351.1"/>
    </source>
</evidence>
<protein>
    <submittedName>
        <fullName evidence="3">Uncharacterized protein</fullName>
    </submittedName>
</protein>
<organism evidence="3 4">
    <name type="scientific">Klebsormidium nitens</name>
    <name type="common">Green alga</name>
    <name type="synonym">Ulothrix nitens</name>
    <dbReference type="NCBI Taxonomy" id="105231"/>
    <lineage>
        <taxon>Eukaryota</taxon>
        <taxon>Viridiplantae</taxon>
        <taxon>Streptophyta</taxon>
        <taxon>Klebsormidiophyceae</taxon>
        <taxon>Klebsormidiales</taxon>
        <taxon>Klebsormidiaceae</taxon>
        <taxon>Klebsormidium</taxon>
    </lineage>
</organism>
<proteinExistence type="predicted"/>
<feature type="transmembrane region" description="Helical" evidence="2">
    <location>
        <begin position="113"/>
        <end position="132"/>
    </location>
</feature>